<keyword evidence="1" id="KW-0732">Signal</keyword>
<reference evidence="2 3" key="1">
    <citation type="submission" date="2015-09" db="EMBL/GenBank/DDBJ databases">
        <authorList>
            <person name="Jackson K.R."/>
            <person name="Lunt B.L."/>
            <person name="Fisher J.N.B."/>
            <person name="Gardner A.V."/>
            <person name="Bailey M.E."/>
            <person name="Deus L.M."/>
            <person name="Earl A.S."/>
            <person name="Gibby P.D."/>
            <person name="Hartmann K.A."/>
            <person name="Liu J.E."/>
            <person name="Manci A.M."/>
            <person name="Nielsen D.A."/>
            <person name="Solomon M.B."/>
            <person name="Breakwell D.P."/>
            <person name="Burnett S.H."/>
            <person name="Grose J.H."/>
        </authorList>
    </citation>
    <scope>NUCLEOTIDE SEQUENCE [LARGE SCALE GENOMIC DNA]</scope>
    <source>
        <strain evidence="2 3">16</strain>
    </source>
</reference>
<reference evidence="2 3" key="2">
    <citation type="submission" date="2015-10" db="EMBL/GenBank/DDBJ databases">
        <title>Draft Genome Sequence of Prosthecomicrobium hirschii ATCC 27832.</title>
        <authorList>
            <person name="Daniel J."/>
            <person name="Givan S.A."/>
            <person name="Brun Y.V."/>
            <person name="Brown P.J."/>
        </authorList>
    </citation>
    <scope>NUCLEOTIDE SEQUENCE [LARGE SCALE GENOMIC DNA]</scope>
    <source>
        <strain evidence="2 3">16</strain>
    </source>
</reference>
<dbReference type="EMBL" id="LJYW01000001">
    <property type="protein sequence ID" value="KPL53534.1"/>
    <property type="molecule type" value="Genomic_DNA"/>
</dbReference>
<gene>
    <name evidence="2" type="ORF">ABB55_16030</name>
</gene>
<accession>A0A0P6VLM8</accession>
<dbReference type="InterPro" id="IPR021333">
    <property type="entry name" value="DUF2946"/>
</dbReference>
<evidence type="ECO:0008006" key="4">
    <source>
        <dbReference type="Google" id="ProtNLM"/>
    </source>
</evidence>
<keyword evidence="3" id="KW-1185">Reference proteome</keyword>
<feature type="signal peptide" evidence="1">
    <location>
        <begin position="1"/>
        <end position="29"/>
    </location>
</feature>
<feature type="chain" id="PRO_5006131613" description="DUF2946 domain-containing protein" evidence="1">
    <location>
        <begin position="30"/>
        <end position="125"/>
    </location>
</feature>
<name>A0A0P6VLM8_9HYPH</name>
<proteinExistence type="predicted"/>
<evidence type="ECO:0000256" key="1">
    <source>
        <dbReference type="SAM" id="SignalP"/>
    </source>
</evidence>
<evidence type="ECO:0000313" key="2">
    <source>
        <dbReference type="EMBL" id="KPL53534.1"/>
    </source>
</evidence>
<dbReference type="AlphaFoldDB" id="A0A0P6VLM8"/>
<dbReference type="STRING" id="665126.ABB55_16030"/>
<evidence type="ECO:0000313" key="3">
    <source>
        <dbReference type="Proteomes" id="UP000048984"/>
    </source>
</evidence>
<dbReference type="RefSeq" id="WP_054359698.1">
    <property type="nucleotide sequence ID" value="NZ_JAPCYQ010000001.1"/>
</dbReference>
<organism evidence="2 3">
    <name type="scientific">Prosthecodimorpha hirschii</name>
    <dbReference type="NCBI Taxonomy" id="665126"/>
    <lineage>
        <taxon>Bacteria</taxon>
        <taxon>Pseudomonadati</taxon>
        <taxon>Pseudomonadota</taxon>
        <taxon>Alphaproteobacteria</taxon>
        <taxon>Hyphomicrobiales</taxon>
        <taxon>Ancalomicrobiaceae</taxon>
        <taxon>Prosthecodimorpha</taxon>
    </lineage>
</organism>
<sequence>MTGARKTIARLLCVLALIVQIIAPTHAVAAMASAAADPLAGAIICAAASDPSDRTHPASAPDHRSEACLFCRLVNGDGFAPPPSIVAFVVPIATMRGAIWAKRDTPTIVSRLLEQIRGRAPPALS</sequence>
<dbReference type="Pfam" id="PF11162">
    <property type="entry name" value="DUF2946"/>
    <property type="match status" value="1"/>
</dbReference>
<comment type="caution">
    <text evidence="2">The sequence shown here is derived from an EMBL/GenBank/DDBJ whole genome shotgun (WGS) entry which is preliminary data.</text>
</comment>
<protein>
    <recommendedName>
        <fullName evidence="4">DUF2946 domain-containing protein</fullName>
    </recommendedName>
</protein>
<dbReference type="Proteomes" id="UP000048984">
    <property type="component" value="Unassembled WGS sequence"/>
</dbReference>